<evidence type="ECO:0008006" key="4">
    <source>
        <dbReference type="Google" id="ProtNLM"/>
    </source>
</evidence>
<name>A0A2P2DW54_9LEPT</name>
<accession>A0A2P2DW54</accession>
<evidence type="ECO:0000256" key="1">
    <source>
        <dbReference type="SAM" id="Phobius"/>
    </source>
</evidence>
<proteinExistence type="predicted"/>
<reference evidence="2 3" key="1">
    <citation type="submission" date="2018-02" db="EMBL/GenBank/DDBJ databases">
        <title>Novel Leptospira species isolated from soil and water in Japan.</title>
        <authorList>
            <person name="Nakao R."/>
            <person name="Masuzawa T."/>
        </authorList>
    </citation>
    <scope>NUCLEOTIDE SEQUENCE [LARGE SCALE GENOMIC DNA]</scope>
    <source>
        <strain evidence="2 3">YH101</strain>
    </source>
</reference>
<evidence type="ECO:0000313" key="2">
    <source>
        <dbReference type="EMBL" id="GBF48861.1"/>
    </source>
</evidence>
<feature type="transmembrane region" description="Helical" evidence="1">
    <location>
        <begin position="12"/>
        <end position="35"/>
    </location>
</feature>
<sequence>MRFIFGNSRSGTVFYLSGLFSLFIIPLYITFYGGVGYFGLRYLEAPVLLLLIGFCLYFVKFLQNTSTWAKLSILLPLLALFYFNFLSTREGLKVLRNASRDLASLHSHFTDSKQYVVHTSLYSSIWMGKSYFHKRHLLTSNQEDFNHFLGIVEKGETFTVIESPKNIYISPDIPLSLHARYLTNIQFDANVIQHRKTMNMYGVNIHQFQKQ</sequence>
<dbReference type="Proteomes" id="UP000245133">
    <property type="component" value="Unassembled WGS sequence"/>
</dbReference>
<keyword evidence="1" id="KW-1133">Transmembrane helix</keyword>
<evidence type="ECO:0000313" key="3">
    <source>
        <dbReference type="Proteomes" id="UP000245133"/>
    </source>
</evidence>
<dbReference type="AlphaFoldDB" id="A0A2P2DW54"/>
<keyword evidence="1" id="KW-0812">Transmembrane</keyword>
<feature type="transmembrane region" description="Helical" evidence="1">
    <location>
        <begin position="68"/>
        <end position="86"/>
    </location>
</feature>
<keyword evidence="3" id="KW-1185">Reference proteome</keyword>
<dbReference type="EMBL" id="BFBB01000002">
    <property type="protein sequence ID" value="GBF48861.1"/>
    <property type="molecule type" value="Genomic_DNA"/>
</dbReference>
<protein>
    <recommendedName>
        <fullName evidence="4">Dolichyl-phosphate-mannose-protein mannosyltransferase</fullName>
    </recommendedName>
</protein>
<organism evidence="2 3">
    <name type="scientific">Leptospira ryugenii</name>
    <dbReference type="NCBI Taxonomy" id="1917863"/>
    <lineage>
        <taxon>Bacteria</taxon>
        <taxon>Pseudomonadati</taxon>
        <taxon>Spirochaetota</taxon>
        <taxon>Spirochaetia</taxon>
        <taxon>Leptospirales</taxon>
        <taxon>Leptospiraceae</taxon>
        <taxon>Leptospira</taxon>
    </lineage>
</organism>
<keyword evidence="1" id="KW-0472">Membrane</keyword>
<comment type="caution">
    <text evidence="2">The sequence shown here is derived from an EMBL/GenBank/DDBJ whole genome shotgun (WGS) entry which is preliminary data.</text>
</comment>
<gene>
    <name evidence="2" type="ORF">LPTSP4_03610</name>
</gene>
<feature type="transmembrane region" description="Helical" evidence="1">
    <location>
        <begin position="42"/>
        <end position="62"/>
    </location>
</feature>